<dbReference type="Pfam" id="PF17917">
    <property type="entry name" value="RT_RNaseH"/>
    <property type="match status" value="1"/>
</dbReference>
<dbReference type="InterPro" id="IPR050951">
    <property type="entry name" value="Retrovirus_Pol_polyprotein"/>
</dbReference>
<dbReference type="Pfam" id="PF17921">
    <property type="entry name" value="Integrase_H2C2"/>
    <property type="match status" value="1"/>
</dbReference>
<evidence type="ECO:0000313" key="9">
    <source>
        <dbReference type="EMBL" id="GJS81849.1"/>
    </source>
</evidence>
<dbReference type="PANTHER" id="PTHR37984:SF5">
    <property type="entry name" value="PROTEIN NYNRIN-LIKE"/>
    <property type="match status" value="1"/>
</dbReference>
<sequence>MTKLTQKNVKFDQGEKEEAAFQLIKQMLCSAPILALPKGSENFIVYCDASHKGLGAVLMQNKKVIAYASRQLKIHEKNYTTHDLELEAVVFALKMWRHYLYRTRCTVFTDHKSLQHILDQKQLNMRQRRWLELLSDYDYDILMTIGLNLPKQIPEAQTKALKPENLTAKDVGGMLRQDLTKERLKPRADGTLCLNNRSWLPCYGDLRTLVMHESHKSKYSIHPSSDKMYQDLKQLYWWPNMKANIATYVSKCLTCSKVKEEHPKPSGLLVQLEIL</sequence>
<evidence type="ECO:0000313" key="10">
    <source>
        <dbReference type="Proteomes" id="UP001151760"/>
    </source>
</evidence>
<name>A0ABQ4YVH9_9ASTR</name>
<organism evidence="9 10">
    <name type="scientific">Tanacetum coccineum</name>
    <dbReference type="NCBI Taxonomy" id="301880"/>
    <lineage>
        <taxon>Eukaryota</taxon>
        <taxon>Viridiplantae</taxon>
        <taxon>Streptophyta</taxon>
        <taxon>Embryophyta</taxon>
        <taxon>Tracheophyta</taxon>
        <taxon>Spermatophyta</taxon>
        <taxon>Magnoliopsida</taxon>
        <taxon>eudicotyledons</taxon>
        <taxon>Gunneridae</taxon>
        <taxon>Pentapetalae</taxon>
        <taxon>asterids</taxon>
        <taxon>campanulids</taxon>
        <taxon>Asterales</taxon>
        <taxon>Asteraceae</taxon>
        <taxon>Asteroideae</taxon>
        <taxon>Anthemideae</taxon>
        <taxon>Anthemidinae</taxon>
        <taxon>Tanacetum</taxon>
    </lineage>
</organism>
<keyword evidence="6 9" id="KW-0695">RNA-directed DNA polymerase</keyword>
<dbReference type="GO" id="GO:0003964">
    <property type="term" value="F:RNA-directed DNA polymerase activity"/>
    <property type="evidence" value="ECO:0007669"/>
    <property type="project" value="UniProtKB-KW"/>
</dbReference>
<keyword evidence="4" id="KW-0255">Endonuclease</keyword>
<dbReference type="InterPro" id="IPR043502">
    <property type="entry name" value="DNA/RNA_pol_sf"/>
</dbReference>
<reference evidence="9" key="2">
    <citation type="submission" date="2022-01" db="EMBL/GenBank/DDBJ databases">
        <authorList>
            <person name="Yamashiro T."/>
            <person name="Shiraishi A."/>
            <person name="Satake H."/>
            <person name="Nakayama K."/>
        </authorList>
    </citation>
    <scope>NUCLEOTIDE SEQUENCE</scope>
</reference>
<protein>
    <submittedName>
        <fullName evidence="9">Reverse transcriptase domain-containing protein</fullName>
    </submittedName>
</protein>
<evidence type="ECO:0000259" key="8">
    <source>
        <dbReference type="Pfam" id="PF17921"/>
    </source>
</evidence>
<feature type="domain" description="Integrase zinc-binding" evidence="8">
    <location>
        <begin position="205"/>
        <end position="259"/>
    </location>
</feature>
<dbReference type="Proteomes" id="UP001151760">
    <property type="component" value="Unassembled WGS sequence"/>
</dbReference>
<evidence type="ECO:0000256" key="4">
    <source>
        <dbReference type="ARBA" id="ARBA00022759"/>
    </source>
</evidence>
<dbReference type="InterPro" id="IPR041588">
    <property type="entry name" value="Integrase_H2C2"/>
</dbReference>
<keyword evidence="3" id="KW-0540">Nuclease</keyword>
<accession>A0ABQ4YVH9</accession>
<keyword evidence="5" id="KW-0378">Hydrolase</keyword>
<keyword evidence="10" id="KW-1185">Reference proteome</keyword>
<evidence type="ECO:0000259" key="7">
    <source>
        <dbReference type="Pfam" id="PF17917"/>
    </source>
</evidence>
<comment type="caution">
    <text evidence="9">The sequence shown here is derived from an EMBL/GenBank/DDBJ whole genome shotgun (WGS) entry which is preliminary data.</text>
</comment>
<dbReference type="InterPro" id="IPR041373">
    <property type="entry name" value="RT_RNaseH"/>
</dbReference>
<reference evidence="9" key="1">
    <citation type="journal article" date="2022" name="Int. J. Mol. Sci.">
        <title>Draft Genome of Tanacetum Coccineum: Genomic Comparison of Closely Related Tanacetum-Family Plants.</title>
        <authorList>
            <person name="Yamashiro T."/>
            <person name="Shiraishi A."/>
            <person name="Nakayama K."/>
            <person name="Satake H."/>
        </authorList>
    </citation>
    <scope>NUCLEOTIDE SEQUENCE</scope>
</reference>
<dbReference type="CDD" id="cd09274">
    <property type="entry name" value="RNase_HI_RT_Ty3"/>
    <property type="match status" value="1"/>
</dbReference>
<evidence type="ECO:0000256" key="3">
    <source>
        <dbReference type="ARBA" id="ARBA00022722"/>
    </source>
</evidence>
<dbReference type="PANTHER" id="PTHR37984">
    <property type="entry name" value="PROTEIN CBG26694"/>
    <property type="match status" value="1"/>
</dbReference>
<proteinExistence type="predicted"/>
<keyword evidence="2" id="KW-0548">Nucleotidyltransferase</keyword>
<dbReference type="Gene3D" id="3.10.20.370">
    <property type="match status" value="1"/>
</dbReference>
<dbReference type="SUPFAM" id="SSF56672">
    <property type="entry name" value="DNA/RNA polymerases"/>
    <property type="match status" value="1"/>
</dbReference>
<evidence type="ECO:0000256" key="6">
    <source>
        <dbReference type="ARBA" id="ARBA00022918"/>
    </source>
</evidence>
<feature type="domain" description="Reverse transcriptase RNase H-like" evidence="7">
    <location>
        <begin position="40"/>
        <end position="137"/>
    </location>
</feature>
<keyword evidence="1" id="KW-0808">Transferase</keyword>
<evidence type="ECO:0000256" key="2">
    <source>
        <dbReference type="ARBA" id="ARBA00022695"/>
    </source>
</evidence>
<dbReference type="EMBL" id="BQNB010010780">
    <property type="protein sequence ID" value="GJS81849.1"/>
    <property type="molecule type" value="Genomic_DNA"/>
</dbReference>
<evidence type="ECO:0000256" key="1">
    <source>
        <dbReference type="ARBA" id="ARBA00022679"/>
    </source>
</evidence>
<dbReference type="Gene3D" id="1.10.340.70">
    <property type="match status" value="1"/>
</dbReference>
<evidence type="ECO:0000256" key="5">
    <source>
        <dbReference type="ARBA" id="ARBA00022801"/>
    </source>
</evidence>
<gene>
    <name evidence="9" type="ORF">Tco_0748390</name>
</gene>